<protein>
    <submittedName>
        <fullName evidence="5">Helix-turn-helix transcriptional regulator</fullName>
    </submittedName>
</protein>
<comment type="caution">
    <text evidence="5">The sequence shown here is derived from an EMBL/GenBank/DDBJ whole genome shotgun (WGS) entry which is preliminary data.</text>
</comment>
<dbReference type="AlphaFoldDB" id="A0A8J3DUA0"/>
<dbReference type="InterPro" id="IPR036693">
    <property type="entry name" value="TF_LuxR_autoind-bd_dom_sf"/>
</dbReference>
<dbReference type="PANTHER" id="PTHR44688:SF16">
    <property type="entry name" value="DNA-BINDING TRANSCRIPTIONAL ACTIVATOR DEVR_DOSR"/>
    <property type="match status" value="1"/>
</dbReference>
<dbReference type="InterPro" id="IPR016032">
    <property type="entry name" value="Sig_transdc_resp-reg_C-effctor"/>
</dbReference>
<dbReference type="CDD" id="cd06170">
    <property type="entry name" value="LuxR_C_like"/>
    <property type="match status" value="1"/>
</dbReference>
<proteinExistence type="predicted"/>
<dbReference type="EMBL" id="BMZQ01000001">
    <property type="protein sequence ID" value="GHD12952.1"/>
    <property type="molecule type" value="Genomic_DNA"/>
</dbReference>
<dbReference type="RefSeq" id="WP_189503077.1">
    <property type="nucleotide sequence ID" value="NZ_BMZQ01000001.1"/>
</dbReference>
<organism evidence="5 6">
    <name type="scientific">Tianweitania populi</name>
    <dbReference type="NCBI Taxonomy" id="1607949"/>
    <lineage>
        <taxon>Bacteria</taxon>
        <taxon>Pseudomonadati</taxon>
        <taxon>Pseudomonadota</taxon>
        <taxon>Alphaproteobacteria</taxon>
        <taxon>Hyphomicrobiales</taxon>
        <taxon>Phyllobacteriaceae</taxon>
        <taxon>Tianweitania</taxon>
    </lineage>
</organism>
<evidence type="ECO:0000259" key="4">
    <source>
        <dbReference type="PROSITE" id="PS50043"/>
    </source>
</evidence>
<dbReference type="PANTHER" id="PTHR44688">
    <property type="entry name" value="DNA-BINDING TRANSCRIPTIONAL ACTIVATOR DEVR_DOSR"/>
    <property type="match status" value="1"/>
</dbReference>
<evidence type="ECO:0000313" key="6">
    <source>
        <dbReference type="Proteomes" id="UP000630142"/>
    </source>
</evidence>
<dbReference type="PRINTS" id="PR00038">
    <property type="entry name" value="HTHLUXR"/>
</dbReference>
<dbReference type="PROSITE" id="PS50043">
    <property type="entry name" value="HTH_LUXR_2"/>
    <property type="match status" value="1"/>
</dbReference>
<dbReference type="GO" id="GO:0003677">
    <property type="term" value="F:DNA binding"/>
    <property type="evidence" value="ECO:0007669"/>
    <property type="project" value="UniProtKB-KW"/>
</dbReference>
<evidence type="ECO:0000256" key="2">
    <source>
        <dbReference type="ARBA" id="ARBA00023125"/>
    </source>
</evidence>
<dbReference type="SMART" id="SM00421">
    <property type="entry name" value="HTH_LUXR"/>
    <property type="match status" value="1"/>
</dbReference>
<dbReference type="Gene3D" id="1.10.10.10">
    <property type="entry name" value="Winged helix-like DNA-binding domain superfamily/Winged helix DNA-binding domain"/>
    <property type="match status" value="1"/>
</dbReference>
<keyword evidence="2" id="KW-0238">DNA-binding</keyword>
<dbReference type="SUPFAM" id="SSF46894">
    <property type="entry name" value="C-terminal effector domain of the bipartite response regulators"/>
    <property type="match status" value="1"/>
</dbReference>
<reference evidence="5" key="1">
    <citation type="journal article" date="2014" name="Int. J. Syst. Evol. Microbiol.">
        <title>Complete genome sequence of Corynebacterium casei LMG S-19264T (=DSM 44701T), isolated from a smear-ripened cheese.</title>
        <authorList>
            <consortium name="US DOE Joint Genome Institute (JGI-PGF)"/>
            <person name="Walter F."/>
            <person name="Albersmeier A."/>
            <person name="Kalinowski J."/>
            <person name="Ruckert C."/>
        </authorList>
    </citation>
    <scope>NUCLEOTIDE SEQUENCE</scope>
    <source>
        <strain evidence="5">KCTC 42249</strain>
    </source>
</reference>
<evidence type="ECO:0000256" key="3">
    <source>
        <dbReference type="ARBA" id="ARBA00023163"/>
    </source>
</evidence>
<name>A0A8J3DUA0_9HYPH</name>
<accession>A0A8J3DUA0</accession>
<dbReference type="InterPro" id="IPR000792">
    <property type="entry name" value="Tscrpt_reg_LuxR_C"/>
</dbReference>
<keyword evidence="1" id="KW-0805">Transcription regulation</keyword>
<reference evidence="5" key="2">
    <citation type="submission" date="2020-09" db="EMBL/GenBank/DDBJ databases">
        <authorList>
            <person name="Sun Q."/>
            <person name="Kim S."/>
        </authorList>
    </citation>
    <scope>NUCLEOTIDE SEQUENCE</scope>
    <source>
        <strain evidence="5">KCTC 42249</strain>
    </source>
</reference>
<evidence type="ECO:0000313" key="5">
    <source>
        <dbReference type="EMBL" id="GHD12952.1"/>
    </source>
</evidence>
<keyword evidence="3" id="KW-0804">Transcription</keyword>
<evidence type="ECO:0000256" key="1">
    <source>
        <dbReference type="ARBA" id="ARBA00023015"/>
    </source>
</evidence>
<dbReference type="InterPro" id="IPR036388">
    <property type="entry name" value="WH-like_DNA-bd_sf"/>
</dbReference>
<dbReference type="Proteomes" id="UP000630142">
    <property type="component" value="Unassembled WGS sequence"/>
</dbReference>
<gene>
    <name evidence="5" type="ORF">GCM10016234_17920</name>
</gene>
<keyword evidence="6" id="KW-1185">Reference proteome</keyword>
<dbReference type="Gene3D" id="3.30.450.80">
    <property type="entry name" value="Transcription factor LuxR-like, autoinducer-binding domain"/>
    <property type="match status" value="1"/>
</dbReference>
<dbReference type="GO" id="GO:0006355">
    <property type="term" value="P:regulation of DNA-templated transcription"/>
    <property type="evidence" value="ECO:0007669"/>
    <property type="project" value="InterPro"/>
</dbReference>
<dbReference type="Pfam" id="PF00196">
    <property type="entry name" value="GerE"/>
    <property type="match status" value="1"/>
</dbReference>
<feature type="domain" description="HTH luxR-type" evidence="4">
    <location>
        <begin position="173"/>
        <end position="238"/>
    </location>
</feature>
<sequence>MYLGSFHSGTRFSIATPAATAAYMPILAELLELSEDLGASDFSLLSVTSGRTGKLTPLMDSAYPDAASLSQQLVSDAPAALVRHTMSSTIIAWWAASDHPAATRFERLRWAAQTTPLGKSRAGLVMPLHANRADYGMLVLTGPDFSVDDERLASAHMQALELFGRLIALRVKDTDGQPKLSRRELECLRLTAEGQTSEEIAAGLGLSIHTANTYLGNATQKLDAVNRMHAVAKALRLGLID</sequence>